<keyword evidence="2" id="KW-0862">Zinc</keyword>
<accession>A0A6L2M0Z6</accession>
<evidence type="ECO:0000259" key="4">
    <source>
        <dbReference type="PROSITE" id="PS50158"/>
    </source>
</evidence>
<dbReference type="PANTHER" id="PTHR42648:SF21">
    <property type="entry name" value="CYSTEINE-RICH RLK (RECEPTOR-LIKE PROTEIN KINASE) 8"/>
    <property type="match status" value="1"/>
</dbReference>
<sequence length="707" mass="80891">MVLYNALPKKEYERIFMCKTAKDIWQSLLITHQDNSQVKDNKIDLLVQKYEQFNILEEESIDSVFARFNTITTSLKAFDEGFSSKNYVRKFLRALHPKWRAKVTAIEKSKDLSSLTLDELIGNLNIHEVVMEKDSKIYRGKKERIKSIALKSKKESSDDETLTSKNGDGEYAMAVRNLKKFFKRKGKFVRQPREVKKSFRQRDEKKGKSDRKCFRCGDPYHLIGDCPKPSRNKDQKDFIGGSWSDSENDAEDKTNDEICLVAQSSNEVCLRTCLGPDEWIKDSGCSKHMTGNKSLFSTYKAYDEGKVVLGSNLKGKIIGKGVVERKNMTLQEMSRTMLNEQSIPQKFLCNVVDTSTYILNRILIRPILGKTPYEIFRGRNPSLEYFKVFGSKCFILNTKDYLTKFDPKSYEGVFLGYSQNSKAYVVLNKHIMKVGESLNVTFYESPPPTKLSPLVDDDVGEEEAIKKNKVVINNNEEDESIEVDEIVNIKESKNHPLDLNQRTLRLEDSKPTKTPMSTEIKLTKDDEADSVDSSKYRGTKIETIFYANSDHAGDYVDRRSTSAVCTFMGSCLTSWFAKKQTALAISTTEAEYVSARKACQQALWMKQALIDYGIRLNDVLIMCDIKGAINLSKNPVQHSRTKHIEIRHHFLRDNVQNGNISIEKVASKDNIANIFTKPLKRKVFNYLRLGLEMMELIMDSDSPSSQK</sequence>
<dbReference type="EMBL" id="BKCJ010005347">
    <property type="protein sequence ID" value="GEU66232.1"/>
    <property type="molecule type" value="Genomic_DNA"/>
</dbReference>
<evidence type="ECO:0000256" key="3">
    <source>
        <dbReference type="SAM" id="MobiDB-lite"/>
    </source>
</evidence>
<dbReference type="GO" id="GO:0008270">
    <property type="term" value="F:zinc ion binding"/>
    <property type="evidence" value="ECO:0007669"/>
    <property type="project" value="UniProtKB-KW"/>
</dbReference>
<feature type="domain" description="CCHC-type" evidence="4">
    <location>
        <begin position="211"/>
        <end position="228"/>
    </location>
</feature>
<dbReference type="GO" id="GO:0006508">
    <property type="term" value="P:proteolysis"/>
    <property type="evidence" value="ECO:0007669"/>
    <property type="project" value="UniProtKB-KW"/>
</dbReference>
<dbReference type="AlphaFoldDB" id="A0A6L2M0Z6"/>
<dbReference type="InterPro" id="IPR001878">
    <property type="entry name" value="Znf_CCHC"/>
</dbReference>
<dbReference type="GO" id="GO:0008233">
    <property type="term" value="F:peptidase activity"/>
    <property type="evidence" value="ECO:0007669"/>
    <property type="project" value="UniProtKB-KW"/>
</dbReference>
<dbReference type="InterPro" id="IPR012337">
    <property type="entry name" value="RNaseH-like_sf"/>
</dbReference>
<keyword evidence="1" id="KW-0645">Protease</keyword>
<dbReference type="CDD" id="cd09272">
    <property type="entry name" value="RNase_HI_RT_Ty1"/>
    <property type="match status" value="1"/>
</dbReference>
<dbReference type="Gene3D" id="3.30.420.10">
    <property type="entry name" value="Ribonuclease H-like superfamily/Ribonuclease H"/>
    <property type="match status" value="1"/>
</dbReference>
<keyword evidence="2" id="KW-0479">Metal-binding</keyword>
<organism evidence="5">
    <name type="scientific">Tanacetum cinerariifolium</name>
    <name type="common">Dalmatian daisy</name>
    <name type="synonym">Chrysanthemum cinerariifolium</name>
    <dbReference type="NCBI Taxonomy" id="118510"/>
    <lineage>
        <taxon>Eukaryota</taxon>
        <taxon>Viridiplantae</taxon>
        <taxon>Streptophyta</taxon>
        <taxon>Embryophyta</taxon>
        <taxon>Tracheophyta</taxon>
        <taxon>Spermatophyta</taxon>
        <taxon>Magnoliopsida</taxon>
        <taxon>eudicotyledons</taxon>
        <taxon>Gunneridae</taxon>
        <taxon>Pentapetalae</taxon>
        <taxon>asterids</taxon>
        <taxon>campanulids</taxon>
        <taxon>Asterales</taxon>
        <taxon>Asteraceae</taxon>
        <taxon>Asteroideae</taxon>
        <taxon>Anthemideae</taxon>
        <taxon>Anthemidinae</taxon>
        <taxon>Tanacetum</taxon>
    </lineage>
</organism>
<dbReference type="GO" id="GO:0003676">
    <property type="term" value="F:nucleic acid binding"/>
    <property type="evidence" value="ECO:0007669"/>
    <property type="project" value="InterPro"/>
</dbReference>
<dbReference type="Pfam" id="PF25597">
    <property type="entry name" value="SH3_retrovirus"/>
    <property type="match status" value="1"/>
</dbReference>
<proteinExistence type="predicted"/>
<feature type="region of interest" description="Disordered" evidence="3">
    <location>
        <begin position="192"/>
        <end position="211"/>
    </location>
</feature>
<keyword evidence="1" id="KW-0378">Hydrolase</keyword>
<dbReference type="InterPro" id="IPR057670">
    <property type="entry name" value="SH3_retrovirus"/>
</dbReference>
<dbReference type="Pfam" id="PF22936">
    <property type="entry name" value="Pol_BBD"/>
    <property type="match status" value="1"/>
</dbReference>
<evidence type="ECO:0000256" key="2">
    <source>
        <dbReference type="PROSITE-ProRule" id="PRU00047"/>
    </source>
</evidence>
<reference evidence="5" key="1">
    <citation type="journal article" date="2019" name="Sci. Rep.">
        <title>Draft genome of Tanacetum cinerariifolium, the natural source of mosquito coil.</title>
        <authorList>
            <person name="Yamashiro T."/>
            <person name="Shiraishi A."/>
            <person name="Satake H."/>
            <person name="Nakayama K."/>
        </authorList>
    </citation>
    <scope>NUCLEOTIDE SEQUENCE</scope>
</reference>
<dbReference type="InterPro" id="IPR054722">
    <property type="entry name" value="PolX-like_BBD"/>
</dbReference>
<dbReference type="InterPro" id="IPR039537">
    <property type="entry name" value="Retrotran_Ty1/copia-like"/>
</dbReference>
<keyword evidence="2" id="KW-0863">Zinc-finger</keyword>
<dbReference type="SMART" id="SM00343">
    <property type="entry name" value="ZnF_C2HC"/>
    <property type="match status" value="1"/>
</dbReference>
<dbReference type="InterPro" id="IPR036397">
    <property type="entry name" value="RNaseH_sf"/>
</dbReference>
<dbReference type="PROSITE" id="PS50158">
    <property type="entry name" value="ZF_CCHC"/>
    <property type="match status" value="1"/>
</dbReference>
<name>A0A6L2M0Z6_TANCI</name>
<dbReference type="PANTHER" id="PTHR42648">
    <property type="entry name" value="TRANSPOSASE, PUTATIVE-RELATED"/>
    <property type="match status" value="1"/>
</dbReference>
<dbReference type="InterPro" id="IPR036875">
    <property type="entry name" value="Znf_CCHC_sf"/>
</dbReference>
<evidence type="ECO:0000256" key="1">
    <source>
        <dbReference type="ARBA" id="ARBA00022670"/>
    </source>
</evidence>
<gene>
    <name evidence="5" type="ORF">Tci_038210</name>
</gene>
<evidence type="ECO:0000313" key="5">
    <source>
        <dbReference type="EMBL" id="GEU66232.1"/>
    </source>
</evidence>
<dbReference type="SUPFAM" id="SSF57756">
    <property type="entry name" value="Retrovirus zinc finger-like domains"/>
    <property type="match status" value="1"/>
</dbReference>
<comment type="caution">
    <text evidence="5">The sequence shown here is derived from an EMBL/GenBank/DDBJ whole genome shotgun (WGS) entry which is preliminary data.</text>
</comment>
<feature type="region of interest" description="Disordered" evidence="3">
    <location>
        <begin position="227"/>
        <end position="249"/>
    </location>
</feature>
<dbReference type="Pfam" id="PF14223">
    <property type="entry name" value="Retrotran_gag_2"/>
    <property type="match status" value="1"/>
</dbReference>
<dbReference type="SUPFAM" id="SSF53098">
    <property type="entry name" value="Ribonuclease H-like"/>
    <property type="match status" value="1"/>
</dbReference>
<protein>
    <submittedName>
        <fullName evidence="5">Copia protein</fullName>
    </submittedName>
</protein>